<accession>A0A6H5J2A6</accession>
<evidence type="ECO:0000313" key="1">
    <source>
        <dbReference type="EMBL" id="CAB0044543.1"/>
    </source>
</evidence>
<sequence>RLASLGVIVLRTTHAMGTAGFSRTSGQHAQQHAAEVSRSVEVVVRRPTNTKRNGQARYTRFNRESAGAPLRKRINRDSFNKFTNRESVAPEPIKISIFCGTNVVVEKEAKEARLSIHKVWQAKLIATTRREPILRLAHLCFRILGQYMLYDIIYEDTRVFFDARTI</sequence>
<reference evidence="1 2" key="1">
    <citation type="submission" date="2020-02" db="EMBL/GenBank/DDBJ databases">
        <authorList>
            <person name="Ferguson B K."/>
        </authorList>
    </citation>
    <scope>NUCLEOTIDE SEQUENCE [LARGE SCALE GENOMIC DNA]</scope>
</reference>
<keyword evidence="2" id="KW-1185">Reference proteome</keyword>
<dbReference type="EMBL" id="CADCXV010001466">
    <property type="protein sequence ID" value="CAB0044543.1"/>
    <property type="molecule type" value="Genomic_DNA"/>
</dbReference>
<dbReference type="AlphaFoldDB" id="A0A6H5J2A6"/>
<gene>
    <name evidence="1" type="ORF">TBRA_LOCUS16131</name>
</gene>
<feature type="non-terminal residue" evidence="1">
    <location>
        <position position="1"/>
    </location>
</feature>
<proteinExistence type="predicted"/>
<dbReference type="Proteomes" id="UP000479190">
    <property type="component" value="Unassembled WGS sequence"/>
</dbReference>
<protein>
    <submittedName>
        <fullName evidence="1">Uncharacterized protein</fullName>
    </submittedName>
</protein>
<evidence type="ECO:0000313" key="2">
    <source>
        <dbReference type="Proteomes" id="UP000479190"/>
    </source>
</evidence>
<name>A0A6H5J2A6_9HYME</name>
<organism evidence="1 2">
    <name type="scientific">Trichogramma brassicae</name>
    <dbReference type="NCBI Taxonomy" id="86971"/>
    <lineage>
        <taxon>Eukaryota</taxon>
        <taxon>Metazoa</taxon>
        <taxon>Ecdysozoa</taxon>
        <taxon>Arthropoda</taxon>
        <taxon>Hexapoda</taxon>
        <taxon>Insecta</taxon>
        <taxon>Pterygota</taxon>
        <taxon>Neoptera</taxon>
        <taxon>Endopterygota</taxon>
        <taxon>Hymenoptera</taxon>
        <taxon>Apocrita</taxon>
        <taxon>Proctotrupomorpha</taxon>
        <taxon>Chalcidoidea</taxon>
        <taxon>Trichogrammatidae</taxon>
        <taxon>Trichogramma</taxon>
    </lineage>
</organism>